<gene>
    <name evidence="2" type="ORF">DVR09_05355</name>
</gene>
<keyword evidence="2" id="KW-0413">Isomerase</keyword>
<dbReference type="PANTHER" id="PTHR43459:SF3">
    <property type="entry name" value="ENOYL-COA HYDRATASE ECHA15 (ENOYL HYDRASE) (UNSATURATED ACYL-COA HYDRATASE) (CROTONASE)-RELATED"/>
    <property type="match status" value="1"/>
</dbReference>
<comment type="similarity">
    <text evidence="1">Belongs to the enoyl-CoA hydratase/isomerase family.</text>
</comment>
<reference evidence="3" key="1">
    <citation type="submission" date="2018-07" db="EMBL/GenBank/DDBJ databases">
        <title>Genome sequence of Erythrobacter strain YH-07, an antagonistic bacterium isolated from Yellow Sea.</title>
        <authorList>
            <person name="Tang T."/>
            <person name="Liu Q."/>
            <person name="Sun X."/>
        </authorList>
    </citation>
    <scope>NUCLEOTIDE SEQUENCE [LARGE SCALE GENOMIC DNA]</scope>
    <source>
        <strain evidence="3">YH-07</strain>
    </source>
</reference>
<name>A0A345YD40_9SPHN</name>
<evidence type="ECO:0000313" key="2">
    <source>
        <dbReference type="EMBL" id="AXK41842.1"/>
    </source>
</evidence>
<keyword evidence="3" id="KW-1185">Reference proteome</keyword>
<dbReference type="Gene3D" id="1.10.12.10">
    <property type="entry name" value="Lyase 2-enoyl-coa Hydratase, Chain A, domain 2"/>
    <property type="match status" value="1"/>
</dbReference>
<dbReference type="AlphaFoldDB" id="A0A345YD40"/>
<dbReference type="Pfam" id="PF00378">
    <property type="entry name" value="ECH_1"/>
    <property type="match status" value="1"/>
</dbReference>
<dbReference type="InterPro" id="IPR014748">
    <property type="entry name" value="Enoyl-CoA_hydra_C"/>
</dbReference>
<proteinExistence type="inferred from homology"/>
<dbReference type="Gene3D" id="3.90.226.10">
    <property type="entry name" value="2-enoyl-CoA Hydratase, Chain A, domain 1"/>
    <property type="match status" value="1"/>
</dbReference>
<protein>
    <submittedName>
        <fullName evidence="2">Enoyl-CoA hydratase/isomerase family protein</fullName>
    </submittedName>
</protein>
<accession>A0A345YD40</accession>
<dbReference type="CDD" id="cd06558">
    <property type="entry name" value="crotonase-like"/>
    <property type="match status" value="1"/>
</dbReference>
<dbReference type="PANTHER" id="PTHR43459">
    <property type="entry name" value="ENOYL-COA HYDRATASE"/>
    <property type="match status" value="1"/>
</dbReference>
<dbReference type="GO" id="GO:0016853">
    <property type="term" value="F:isomerase activity"/>
    <property type="evidence" value="ECO:0007669"/>
    <property type="project" value="UniProtKB-KW"/>
</dbReference>
<organism evidence="2 3">
    <name type="scientific">Erythrobacter aureus</name>
    <dbReference type="NCBI Taxonomy" id="2182384"/>
    <lineage>
        <taxon>Bacteria</taxon>
        <taxon>Pseudomonadati</taxon>
        <taxon>Pseudomonadota</taxon>
        <taxon>Alphaproteobacteria</taxon>
        <taxon>Sphingomonadales</taxon>
        <taxon>Erythrobacteraceae</taxon>
        <taxon>Erythrobacter/Porphyrobacter group</taxon>
        <taxon>Erythrobacter</taxon>
    </lineage>
</organism>
<dbReference type="SUPFAM" id="SSF52096">
    <property type="entry name" value="ClpP/crotonase"/>
    <property type="match status" value="1"/>
</dbReference>
<dbReference type="EMBL" id="CP031357">
    <property type="protein sequence ID" value="AXK41842.1"/>
    <property type="molecule type" value="Genomic_DNA"/>
</dbReference>
<dbReference type="InterPro" id="IPR001753">
    <property type="entry name" value="Enoyl-CoA_hydra/iso"/>
</dbReference>
<dbReference type="KEGG" id="err:DVR09_05355"/>
<evidence type="ECO:0000313" key="3">
    <source>
        <dbReference type="Proteomes" id="UP000254508"/>
    </source>
</evidence>
<dbReference type="RefSeq" id="WP_115416028.1">
    <property type="nucleotide sequence ID" value="NZ_CP031357.1"/>
</dbReference>
<dbReference type="Proteomes" id="UP000254508">
    <property type="component" value="Chromosome"/>
</dbReference>
<dbReference type="OrthoDB" id="9802898at2"/>
<evidence type="ECO:0000256" key="1">
    <source>
        <dbReference type="ARBA" id="ARBA00005254"/>
    </source>
</evidence>
<sequence>MKYDGYEALKIDRDGSILTITIDRPEVKNAVNPQIHDEFSRIFYDVDRDPEVSVVVLTGSGEAFSAGGDIDWLVSLDGDLAATSASIENDRRIQNSLLDLEKPIIARVVGPAVGLGCSLALFCDFVYATPDARFADPHVAIGLVAGDGGAVIWPQLIGYARARKYLLTGDPIMGSEAAEIGLITEAVERERIDEVVDAMAQRIAKAATLAVKWTKSSINAGLKVTANAIIDRAAAYENLSMLTQDHRIAVDAFRARSKPEFIGR</sequence>
<dbReference type="InterPro" id="IPR029045">
    <property type="entry name" value="ClpP/crotonase-like_dom_sf"/>
</dbReference>